<proteinExistence type="predicted"/>
<dbReference type="AlphaFoldDB" id="A0A328B2P0"/>
<name>A0A328B2P0_9CAUL</name>
<keyword evidence="2" id="KW-1185">Reference proteome</keyword>
<dbReference type="EMBL" id="QFYP01000001">
    <property type="protein sequence ID" value="RAK60186.1"/>
    <property type="molecule type" value="Genomic_DNA"/>
</dbReference>
<dbReference type="Proteomes" id="UP000249842">
    <property type="component" value="Unassembled WGS sequence"/>
</dbReference>
<organism evidence="1 2">
    <name type="scientific">Phenylobacterium hankyongense</name>
    <dbReference type="NCBI Taxonomy" id="1813876"/>
    <lineage>
        <taxon>Bacteria</taxon>
        <taxon>Pseudomonadati</taxon>
        <taxon>Pseudomonadota</taxon>
        <taxon>Alphaproteobacteria</taxon>
        <taxon>Caulobacterales</taxon>
        <taxon>Caulobacteraceae</taxon>
        <taxon>Phenylobacterium</taxon>
    </lineage>
</organism>
<reference evidence="2" key="1">
    <citation type="submission" date="2018-05" db="EMBL/GenBank/DDBJ databases">
        <authorList>
            <person name="Li X."/>
        </authorList>
    </citation>
    <scope>NUCLEOTIDE SEQUENCE [LARGE SCALE GENOMIC DNA]</scope>
    <source>
        <strain evidence="2">HKS-05</strain>
    </source>
</reference>
<evidence type="ECO:0000313" key="1">
    <source>
        <dbReference type="EMBL" id="RAK60186.1"/>
    </source>
</evidence>
<sequence>METEAAKDGFVLVAVIGRDENRAMDVNFAGDYEAQSNALQDQLGGAKFYWYAEPEHLLALSGYAIEASLSHKTKVTPVD</sequence>
<accession>A0A328B2P0</accession>
<protein>
    <submittedName>
        <fullName evidence="1">Uncharacterized protein</fullName>
    </submittedName>
</protein>
<evidence type="ECO:0000313" key="2">
    <source>
        <dbReference type="Proteomes" id="UP000249842"/>
    </source>
</evidence>
<gene>
    <name evidence="1" type="ORF">DJ021_10425</name>
</gene>
<comment type="caution">
    <text evidence="1">The sequence shown here is derived from an EMBL/GenBank/DDBJ whole genome shotgun (WGS) entry which is preliminary data.</text>
</comment>